<dbReference type="GO" id="GO:0006281">
    <property type="term" value="P:DNA repair"/>
    <property type="evidence" value="ECO:0007669"/>
    <property type="project" value="UniProtKB-KW"/>
</dbReference>
<comment type="caution">
    <text evidence="4">The sequence shown here is derived from an EMBL/GenBank/DDBJ whole genome shotgun (WGS) entry which is preliminary data.</text>
</comment>
<protein>
    <recommendedName>
        <fullName evidence="6">Helix-hairpin-helix domain-containing protein</fullName>
    </recommendedName>
</protein>
<accession>A0A418NNL4</accession>
<dbReference type="PROSITE" id="PS51257">
    <property type="entry name" value="PROKAR_LIPOPROTEIN"/>
    <property type="match status" value="1"/>
</dbReference>
<dbReference type="Proteomes" id="UP000286576">
    <property type="component" value="Unassembled WGS sequence"/>
</dbReference>
<dbReference type="Pfam" id="PF00633">
    <property type="entry name" value="HHH"/>
    <property type="match status" value="1"/>
</dbReference>
<proteinExistence type="predicted"/>
<keyword evidence="2" id="KW-0234">DNA repair</keyword>
<dbReference type="Gene3D" id="1.10.150.320">
    <property type="entry name" value="Photosystem II 12 kDa extrinsic protein"/>
    <property type="match status" value="2"/>
</dbReference>
<feature type="chain" id="PRO_5019286797" description="Helix-hairpin-helix domain-containing protein" evidence="3">
    <location>
        <begin position="20"/>
        <end position="168"/>
    </location>
</feature>
<keyword evidence="5" id="KW-1185">Reference proteome</keyword>
<dbReference type="GO" id="GO:0003677">
    <property type="term" value="F:DNA binding"/>
    <property type="evidence" value="ECO:0007669"/>
    <property type="project" value="InterPro"/>
</dbReference>
<dbReference type="RefSeq" id="WP_119588057.1">
    <property type="nucleotide sequence ID" value="NZ_CAWODQ010000002.1"/>
</dbReference>
<evidence type="ECO:0008006" key="6">
    <source>
        <dbReference type="Google" id="ProtNLM"/>
    </source>
</evidence>
<gene>
    <name evidence="4" type="ORF">D2V07_16490</name>
</gene>
<dbReference type="InterPro" id="IPR000445">
    <property type="entry name" value="HhH_motif"/>
</dbReference>
<feature type="signal peptide" evidence="3">
    <location>
        <begin position="1"/>
        <end position="19"/>
    </location>
</feature>
<dbReference type="SUPFAM" id="SSF47781">
    <property type="entry name" value="RuvA domain 2-like"/>
    <property type="match status" value="1"/>
</dbReference>
<organism evidence="4 5">
    <name type="scientific">Aurantiacibacter zhengii</name>
    <dbReference type="NCBI Taxonomy" id="2307003"/>
    <lineage>
        <taxon>Bacteria</taxon>
        <taxon>Pseudomonadati</taxon>
        <taxon>Pseudomonadota</taxon>
        <taxon>Alphaproteobacteria</taxon>
        <taxon>Sphingomonadales</taxon>
        <taxon>Erythrobacteraceae</taxon>
        <taxon>Aurantiacibacter</taxon>
    </lineage>
</organism>
<dbReference type="EMBL" id="QXFL01000010">
    <property type="protein sequence ID" value="RIV83404.1"/>
    <property type="molecule type" value="Genomic_DNA"/>
</dbReference>
<reference evidence="4 5" key="1">
    <citation type="submission" date="2018-08" db="EMBL/GenBank/DDBJ databases">
        <title>Erythrobacter zhengii sp.nov., a bacterium isolated from deep-sea sediment.</title>
        <authorList>
            <person name="Fang C."/>
            <person name="Wu Y.-H."/>
            <person name="Sun C."/>
            <person name="Wang H."/>
            <person name="Cheng H."/>
            <person name="Meng F.-X."/>
            <person name="Wang C.-S."/>
            <person name="Xu X.-W."/>
        </authorList>
    </citation>
    <scope>NUCLEOTIDE SEQUENCE [LARGE SCALE GENOMIC DNA]</scope>
    <source>
        <strain evidence="4 5">V18</strain>
    </source>
</reference>
<evidence type="ECO:0000256" key="2">
    <source>
        <dbReference type="ARBA" id="ARBA00023204"/>
    </source>
</evidence>
<dbReference type="AlphaFoldDB" id="A0A418NNL4"/>
<dbReference type="GO" id="GO:0140097">
    <property type="term" value="F:catalytic activity, acting on DNA"/>
    <property type="evidence" value="ECO:0007669"/>
    <property type="project" value="UniProtKB-ARBA"/>
</dbReference>
<evidence type="ECO:0000313" key="5">
    <source>
        <dbReference type="Proteomes" id="UP000286576"/>
    </source>
</evidence>
<evidence type="ECO:0000256" key="3">
    <source>
        <dbReference type="SAM" id="SignalP"/>
    </source>
</evidence>
<keyword evidence="1" id="KW-0227">DNA damage</keyword>
<keyword evidence="3" id="KW-0732">Signal</keyword>
<sequence>MRKIVLAAAMAGTALTLSACGETAEEPEEAEPMETVEAGIPADTETGAITDASTASVEELMAVDGVSQELADAIVAGQPYADVTELNAVLLANVSEEEAATVLENVFVPINLNEASNEAIALIPGMSDRMIGEFLEYRPYENMDEFNREIGKYVDEDEVARLRRYVTL</sequence>
<name>A0A418NNL4_9SPHN</name>
<evidence type="ECO:0000256" key="1">
    <source>
        <dbReference type="ARBA" id="ARBA00022763"/>
    </source>
</evidence>
<dbReference type="OrthoDB" id="7428302at2"/>
<dbReference type="InterPro" id="IPR010994">
    <property type="entry name" value="RuvA_2-like"/>
</dbReference>
<dbReference type="SUPFAM" id="SSF81585">
    <property type="entry name" value="PsbU/PolX domain-like"/>
    <property type="match status" value="1"/>
</dbReference>
<evidence type="ECO:0000313" key="4">
    <source>
        <dbReference type="EMBL" id="RIV83404.1"/>
    </source>
</evidence>
<dbReference type="GO" id="GO:0016787">
    <property type="term" value="F:hydrolase activity"/>
    <property type="evidence" value="ECO:0007669"/>
    <property type="project" value="UniProtKB-ARBA"/>
</dbReference>